<dbReference type="OrthoDB" id="5917212at2759"/>
<proteinExistence type="predicted"/>
<dbReference type="PANTHER" id="PTHR16156">
    <property type="entry name" value="AFTIPHILIN A-RELATED"/>
    <property type="match status" value="1"/>
</dbReference>
<evidence type="ECO:0000313" key="5">
    <source>
        <dbReference type="WBParaSite" id="DME_0000722601-mRNA-1"/>
    </source>
</evidence>
<evidence type="ECO:0000313" key="2">
    <source>
        <dbReference type="EMBL" id="VDN59921.1"/>
    </source>
</evidence>
<protein>
    <submittedName>
        <fullName evidence="5">Clathrin_bdg domain-containing protein</fullName>
    </submittedName>
</protein>
<dbReference type="EMBL" id="UYYG01001195">
    <property type="protein sequence ID" value="VDN59921.1"/>
    <property type="molecule type" value="Genomic_DNA"/>
</dbReference>
<organism evidence="3 5">
    <name type="scientific">Dracunculus medinensis</name>
    <name type="common">Guinea worm</name>
    <dbReference type="NCBI Taxonomy" id="318479"/>
    <lineage>
        <taxon>Eukaryota</taxon>
        <taxon>Metazoa</taxon>
        <taxon>Ecdysozoa</taxon>
        <taxon>Nematoda</taxon>
        <taxon>Chromadorea</taxon>
        <taxon>Rhabditida</taxon>
        <taxon>Spirurina</taxon>
        <taxon>Dracunculoidea</taxon>
        <taxon>Dracunculidae</taxon>
        <taxon>Dracunculus</taxon>
    </lineage>
</organism>
<dbReference type="PANTHER" id="PTHR16156:SF10">
    <property type="entry name" value="AFTIPHILIN-RELATED"/>
    <property type="match status" value="1"/>
</dbReference>
<gene>
    <name evidence="2" type="ORF">DME_LOCUS9894</name>
</gene>
<evidence type="ECO:0000256" key="1">
    <source>
        <dbReference type="SAM" id="MobiDB-lite"/>
    </source>
</evidence>
<evidence type="ECO:0000313" key="4">
    <source>
        <dbReference type="Proteomes" id="UP000274756"/>
    </source>
</evidence>
<name>A0A0N4UI14_DRAME</name>
<dbReference type="GO" id="GO:0030276">
    <property type="term" value="F:clathrin binding"/>
    <property type="evidence" value="ECO:0007669"/>
    <property type="project" value="InterPro"/>
</dbReference>
<dbReference type="GO" id="GO:0030121">
    <property type="term" value="C:AP-1 adaptor complex"/>
    <property type="evidence" value="ECO:0007669"/>
    <property type="project" value="TreeGrafter"/>
</dbReference>
<dbReference type="STRING" id="318479.A0A0N4UI14"/>
<dbReference type="Proteomes" id="UP000274756">
    <property type="component" value="Unassembled WGS sequence"/>
</dbReference>
<feature type="region of interest" description="Disordered" evidence="1">
    <location>
        <begin position="161"/>
        <end position="183"/>
    </location>
</feature>
<evidence type="ECO:0000313" key="3">
    <source>
        <dbReference type="Proteomes" id="UP000038040"/>
    </source>
</evidence>
<dbReference type="Proteomes" id="UP000038040">
    <property type="component" value="Unplaced"/>
</dbReference>
<sequence>MFNGPPPLPLPSASDTINDCGLTDLDDSSRLTAVDGDDLFLERSKNFQLIRVDLPDFQEVIGELNTDSSIFSDEVVRNFPKGQQNSGEKKLVRTMNSSINNDIPVNCSKKQLKIVIASSSENDQQKETNKNYITEVSNLCDNKEISSMSDCYFTSEVRKISENSENSNKSEENKISNWRDKSDVEEQKRKELEAVQIVHTGNSVLQTYAIEQVERNSGEYVDGSDEFGDFETFGDFASCSHENGNQENEEKMNEAVERDWLRNETKTELRNDWVADFDMDFDNDKSSVRKEGTDLNNSAQRLGTDDSDLELDHEDLPELSKILGISLWDVEENSDEENEISYNLSGIVENLDAINPAATSIRYWFILNGIAIGKSLKHFISHFIAFSEFHRLFNIEFQYLAISRNMNLPAFAQQLGDQEVLRPMVAIDASEKRLNKDDGSPNSRSPELRQRFSTSVVVDSLAVPPAQFDWGDSGLTNPLTSSSISATSTFLDLDFLGNVNSTTPSSDCISSALQKDLAVFGLGSYISDNSSVEISTRPDGDDAKKPNILEELMRQSNTERRYTSPNELSLDARALHDQLPDLDYMLADVLLFPLINR</sequence>
<dbReference type="InterPro" id="IPR046359">
    <property type="entry name" value="Aftin-like"/>
</dbReference>
<dbReference type="WBParaSite" id="DME_0000722601-mRNA-1">
    <property type="protein sequence ID" value="DME_0000722601-mRNA-1"/>
    <property type="gene ID" value="DME_0000722601"/>
</dbReference>
<keyword evidence="4" id="KW-1185">Reference proteome</keyword>
<reference evidence="2 4" key="2">
    <citation type="submission" date="2018-11" db="EMBL/GenBank/DDBJ databases">
        <authorList>
            <consortium name="Pathogen Informatics"/>
        </authorList>
    </citation>
    <scope>NUCLEOTIDE SEQUENCE [LARGE SCALE GENOMIC DNA]</scope>
</reference>
<reference evidence="5" key="1">
    <citation type="submission" date="2016-04" db="UniProtKB">
        <authorList>
            <consortium name="WormBaseParasite"/>
        </authorList>
    </citation>
    <scope>IDENTIFICATION</scope>
</reference>
<dbReference type="GO" id="GO:0032588">
    <property type="term" value="C:trans-Golgi network membrane"/>
    <property type="evidence" value="ECO:0007669"/>
    <property type="project" value="InterPro"/>
</dbReference>
<dbReference type="AlphaFoldDB" id="A0A0N4UI14"/>
<accession>A0A0N4UI14</accession>